<feature type="region of interest" description="Disordered" evidence="1">
    <location>
        <begin position="157"/>
        <end position="247"/>
    </location>
</feature>
<proteinExistence type="predicted"/>
<feature type="region of interest" description="Disordered" evidence="1">
    <location>
        <begin position="289"/>
        <end position="308"/>
    </location>
</feature>
<dbReference type="Pfam" id="PF13699">
    <property type="entry name" value="eCIS_core"/>
    <property type="match status" value="1"/>
</dbReference>
<feature type="region of interest" description="Disordered" evidence="1">
    <location>
        <begin position="1"/>
        <end position="33"/>
    </location>
</feature>
<comment type="caution">
    <text evidence="3">The sequence shown here is derived from an EMBL/GenBank/DDBJ whole genome shotgun (WGS) entry which is preliminary data.</text>
</comment>
<sequence>MHAHGKNRKDDLHDERLPARRPTAPAAGPASALMGLQGSIGNAAVVQRMRRAGVAPEEQEHQHEAGCGHGGSAQAPVQRSAVHDVLRGAGRPLDRSTRADMESRLEADFSDVRIHDDRSAKNSASEIGARAYTSGSHVVLGEGGKDKETLAHELTHVIQQRQGPVSGTDNGSGLRVSDPSDRFEREAEANARRVMSAPRPAAHSGGDGAIQRASTEHATARTASVQRMPKAPKAKTGGKKKAPNAKDELIKELDRIYGWKPHGGAQNRTLHLTKAPEENQTANLNATEKIYKDSGNTRPPKDFAPARTTQSMRWISTLAKEYLGNVTSSAAEEVQVSAIGTDLYISANRNTHNAKLRELAGKHGTGKAFAKALVEHFGEPDAEAQDRFARHTGKLSDRVAEGETESGDYAEIASMSVKVPEDVSADDDGLHAERRLQKLEGFDAAKTVGVKRPCVVCYTQIYATPVQNGDVEVYPGPLWPSKAANKGMEDYEEESVKDYAKYLHELVDAAGGTYITFTQQGDLTWDQNSDSDTDREGTKVGADAEAMDVDSDS</sequence>
<reference evidence="3 4" key="1">
    <citation type="submission" date="2020-01" db="EMBL/GenBank/DDBJ databases">
        <title>Insect and environment-associated Actinomycetes.</title>
        <authorList>
            <person name="Currrie C."/>
            <person name="Chevrette M."/>
            <person name="Carlson C."/>
            <person name="Stubbendieck R."/>
            <person name="Wendt-Pienkowski E."/>
        </authorList>
    </citation>
    <scope>NUCLEOTIDE SEQUENCE [LARGE SCALE GENOMIC DNA]</scope>
    <source>
        <strain evidence="3 4">SID7754</strain>
    </source>
</reference>
<dbReference type="Proteomes" id="UP000470520">
    <property type="component" value="Unassembled WGS sequence"/>
</dbReference>
<feature type="compositionally biased region" description="Low complexity" evidence="1">
    <location>
        <begin position="20"/>
        <end position="32"/>
    </location>
</feature>
<feature type="domain" description="eCIS core" evidence="2">
    <location>
        <begin position="92"/>
        <end position="163"/>
    </location>
</feature>
<dbReference type="AlphaFoldDB" id="A0A7K3QWS3"/>
<dbReference type="InterPro" id="IPR025295">
    <property type="entry name" value="eCIS_core_dom"/>
</dbReference>
<dbReference type="RefSeq" id="WP_164191492.1">
    <property type="nucleotide sequence ID" value="NZ_JAAGMR010000247.1"/>
</dbReference>
<feature type="region of interest" description="Disordered" evidence="1">
    <location>
        <begin position="523"/>
        <end position="553"/>
    </location>
</feature>
<evidence type="ECO:0000256" key="1">
    <source>
        <dbReference type="SAM" id="MobiDB-lite"/>
    </source>
</evidence>
<evidence type="ECO:0000259" key="2">
    <source>
        <dbReference type="Pfam" id="PF13699"/>
    </source>
</evidence>
<dbReference type="EMBL" id="JAAGMR010000247">
    <property type="protein sequence ID" value="NEB94364.1"/>
    <property type="molecule type" value="Genomic_DNA"/>
</dbReference>
<evidence type="ECO:0000313" key="3">
    <source>
        <dbReference type="EMBL" id="NEB94364.1"/>
    </source>
</evidence>
<feature type="compositionally biased region" description="Basic residues" evidence="1">
    <location>
        <begin position="230"/>
        <end position="243"/>
    </location>
</feature>
<organism evidence="3 4">
    <name type="scientific">Streptomyces bauhiniae</name>
    <dbReference type="NCBI Taxonomy" id="2340725"/>
    <lineage>
        <taxon>Bacteria</taxon>
        <taxon>Bacillati</taxon>
        <taxon>Actinomycetota</taxon>
        <taxon>Actinomycetes</taxon>
        <taxon>Kitasatosporales</taxon>
        <taxon>Streptomycetaceae</taxon>
        <taxon>Streptomyces</taxon>
    </lineage>
</organism>
<gene>
    <name evidence="3" type="ORF">G3I21_22235</name>
</gene>
<feature type="compositionally biased region" description="Basic and acidic residues" evidence="1">
    <location>
        <begin position="8"/>
        <end position="18"/>
    </location>
</feature>
<evidence type="ECO:0000313" key="4">
    <source>
        <dbReference type="Proteomes" id="UP000470520"/>
    </source>
</evidence>
<feature type="compositionally biased region" description="Basic and acidic residues" evidence="1">
    <location>
        <begin position="178"/>
        <end position="191"/>
    </location>
</feature>
<protein>
    <submittedName>
        <fullName evidence="3">DUF4157 domain-containing protein</fullName>
    </submittedName>
</protein>
<name>A0A7K3QWS3_9ACTN</name>
<feature type="compositionally biased region" description="Polar residues" evidence="1">
    <location>
        <begin position="157"/>
        <end position="171"/>
    </location>
</feature>
<accession>A0A7K3QWS3</accession>
<feature type="region of interest" description="Disordered" evidence="1">
    <location>
        <begin position="53"/>
        <end position="74"/>
    </location>
</feature>